<gene>
    <name evidence="1" type="ORF">BJN45_17465</name>
</gene>
<protein>
    <recommendedName>
        <fullName evidence="3">RapA2 cadherin-like domain-containing protein</fullName>
    </recommendedName>
</protein>
<keyword evidence="2" id="KW-1185">Reference proteome</keyword>
<evidence type="ECO:0000313" key="2">
    <source>
        <dbReference type="Proteomes" id="UP000187526"/>
    </source>
</evidence>
<proteinExistence type="predicted"/>
<sequence>ATIIDNDVPTITVGDPAANGVGDITVPEGTDAVFGVNLTGVAAGGTLTLTLNASGANPATEGVDYKAATFQYSLDNG</sequence>
<accession>A0A1R1HYS0</accession>
<feature type="non-terminal residue" evidence="1">
    <location>
        <position position="1"/>
    </location>
</feature>
<evidence type="ECO:0000313" key="1">
    <source>
        <dbReference type="EMBL" id="OMG51613.1"/>
    </source>
</evidence>
<comment type="caution">
    <text evidence="1">The sequence shown here is derived from an EMBL/GenBank/DDBJ whole genome shotgun (WGS) entry which is preliminary data.</text>
</comment>
<name>A0A1R1HYS0_9RHOO</name>
<dbReference type="EMBL" id="MTHD01000017">
    <property type="protein sequence ID" value="OMG51613.1"/>
    <property type="molecule type" value="Genomic_DNA"/>
</dbReference>
<reference evidence="1 2" key="1">
    <citation type="submission" date="2016-10" db="EMBL/GenBank/DDBJ databases">
        <title>Alkaliphiles isolated from bioreactors.</title>
        <authorList>
            <person name="Salah Z."/>
            <person name="Rout S.P."/>
            <person name="Humphreys P.N."/>
        </authorList>
    </citation>
    <scope>NUCLEOTIDE SEQUENCE [LARGE SCALE GENOMIC DNA]</scope>
    <source>
        <strain evidence="1 2">ZS02</strain>
    </source>
</reference>
<feature type="non-terminal residue" evidence="1">
    <location>
        <position position="77"/>
    </location>
</feature>
<dbReference type="Proteomes" id="UP000187526">
    <property type="component" value="Unassembled WGS sequence"/>
</dbReference>
<evidence type="ECO:0008006" key="3">
    <source>
        <dbReference type="Google" id="ProtNLM"/>
    </source>
</evidence>
<organism evidence="1 2">
    <name type="scientific">Azonexus hydrophilus</name>
    <dbReference type="NCBI Taxonomy" id="418702"/>
    <lineage>
        <taxon>Bacteria</taxon>
        <taxon>Pseudomonadati</taxon>
        <taxon>Pseudomonadota</taxon>
        <taxon>Betaproteobacteria</taxon>
        <taxon>Rhodocyclales</taxon>
        <taxon>Azonexaceae</taxon>
        <taxon>Azonexus</taxon>
    </lineage>
</organism>
<dbReference type="RefSeq" id="WP_170873123.1">
    <property type="nucleotide sequence ID" value="NZ_MTHD01000017.1"/>
</dbReference>
<dbReference type="AlphaFoldDB" id="A0A1R1HYS0"/>